<dbReference type="EMBL" id="CP097508">
    <property type="protein sequence ID" value="URE12132.1"/>
    <property type="molecule type" value="Genomic_DNA"/>
</dbReference>
<sequence length="93" mass="9973">MRIAFVSTSNKITFEETDGRKQRKTDMKLCCGLHGLLGGEVSGLFIGCKKGTGGVHVWDACKQAKERRQPGGERVASHDDGWPAEGVAGISRG</sequence>
<organism evidence="2 3">
    <name type="scientific">Musa troglodytarum</name>
    <name type="common">fe'i banana</name>
    <dbReference type="NCBI Taxonomy" id="320322"/>
    <lineage>
        <taxon>Eukaryota</taxon>
        <taxon>Viridiplantae</taxon>
        <taxon>Streptophyta</taxon>
        <taxon>Embryophyta</taxon>
        <taxon>Tracheophyta</taxon>
        <taxon>Spermatophyta</taxon>
        <taxon>Magnoliopsida</taxon>
        <taxon>Liliopsida</taxon>
        <taxon>Zingiberales</taxon>
        <taxon>Musaceae</taxon>
        <taxon>Musa</taxon>
    </lineage>
</organism>
<name>A0A9E7GH29_9LILI</name>
<reference evidence="2" key="1">
    <citation type="submission" date="2022-05" db="EMBL/GenBank/DDBJ databases">
        <title>The Musa troglodytarum L. genome provides insights into the mechanism of non-climacteric behaviour and enrichment of carotenoids.</title>
        <authorList>
            <person name="Wang J."/>
        </authorList>
    </citation>
    <scope>NUCLEOTIDE SEQUENCE</scope>
    <source>
        <tissue evidence="2">Leaf</tissue>
    </source>
</reference>
<evidence type="ECO:0000313" key="3">
    <source>
        <dbReference type="Proteomes" id="UP001055439"/>
    </source>
</evidence>
<gene>
    <name evidence="2" type="ORF">MUK42_34204</name>
</gene>
<feature type="compositionally biased region" description="Basic and acidic residues" evidence="1">
    <location>
        <begin position="67"/>
        <end position="81"/>
    </location>
</feature>
<feature type="region of interest" description="Disordered" evidence="1">
    <location>
        <begin position="67"/>
        <end position="93"/>
    </location>
</feature>
<accession>A0A9E7GH29</accession>
<keyword evidence="3" id="KW-1185">Reference proteome</keyword>
<proteinExistence type="predicted"/>
<evidence type="ECO:0000256" key="1">
    <source>
        <dbReference type="SAM" id="MobiDB-lite"/>
    </source>
</evidence>
<evidence type="ECO:0000313" key="2">
    <source>
        <dbReference type="EMBL" id="URE12132.1"/>
    </source>
</evidence>
<dbReference type="Proteomes" id="UP001055439">
    <property type="component" value="Chromosome 6"/>
</dbReference>
<protein>
    <submittedName>
        <fullName evidence="2">Uncharacterized protein</fullName>
    </submittedName>
</protein>
<dbReference type="AlphaFoldDB" id="A0A9E7GH29"/>